<name>A0A8A1M7N1_AJECA</name>
<dbReference type="EMBL" id="CP069110">
    <property type="protein sequence ID" value="QSS60482.1"/>
    <property type="molecule type" value="Genomic_DNA"/>
</dbReference>
<evidence type="ECO:0000313" key="2">
    <source>
        <dbReference type="Proteomes" id="UP000663671"/>
    </source>
</evidence>
<accession>A0A8A1M7N1</accession>
<evidence type="ECO:0000313" key="1">
    <source>
        <dbReference type="EMBL" id="QSS60482.1"/>
    </source>
</evidence>
<dbReference type="AlphaFoldDB" id="A0A8A1M7N1"/>
<proteinExistence type="predicted"/>
<dbReference type="Proteomes" id="UP000663671">
    <property type="component" value="Chromosome 4"/>
</dbReference>
<reference evidence="1" key="1">
    <citation type="submission" date="2021-01" db="EMBL/GenBank/DDBJ databases">
        <title>Chromosome-level genome assembly of a human fungal pathogen reveals clustering of transcriptionally co-regulated genes.</title>
        <authorList>
            <person name="Voorhies M."/>
            <person name="Cohen S."/>
            <person name="Shea T.P."/>
            <person name="Petrus S."/>
            <person name="Munoz J.F."/>
            <person name="Poplawski S."/>
            <person name="Goldman W.E."/>
            <person name="Michael T."/>
            <person name="Cuomo C.A."/>
            <person name="Sil A."/>
            <person name="Beyhan S."/>
        </authorList>
    </citation>
    <scope>NUCLEOTIDE SEQUENCE</scope>
    <source>
        <strain evidence="1">WU24</strain>
    </source>
</reference>
<sequence>MRTRALSTFELPRYTFRIPLTCIHGWPPLAMILDANEPLLKLPRYWKVGPNDNSAVFIRHRPSWILKFAVSNSGNWVSLFREVGSVAWIETYPTSVNLWQLNQGIRFKVGFHFREPCGPYSFPNEQLDKVGAFPLQFQEVEIQGEGI</sequence>
<organism evidence="1 2">
    <name type="scientific">Ajellomyces capsulatus</name>
    <name type="common">Darling's disease fungus</name>
    <name type="synonym">Histoplasma capsulatum</name>
    <dbReference type="NCBI Taxonomy" id="5037"/>
    <lineage>
        <taxon>Eukaryota</taxon>
        <taxon>Fungi</taxon>
        <taxon>Dikarya</taxon>
        <taxon>Ascomycota</taxon>
        <taxon>Pezizomycotina</taxon>
        <taxon>Eurotiomycetes</taxon>
        <taxon>Eurotiomycetidae</taxon>
        <taxon>Onygenales</taxon>
        <taxon>Ajellomycetaceae</taxon>
        <taxon>Histoplasma</taxon>
    </lineage>
</organism>
<gene>
    <name evidence="1" type="ORF">I7I51_05282</name>
</gene>
<protein>
    <submittedName>
        <fullName evidence="1">Uncharacterized protein</fullName>
    </submittedName>
</protein>
<dbReference type="VEuPathDB" id="FungiDB:I7I51_05282"/>